<gene>
    <name evidence="6" type="ORF">GCM10008088_16680</name>
</gene>
<dbReference type="PANTHER" id="PTHR30408">
    <property type="entry name" value="TYPE-1 RESTRICTION ENZYME ECOKI SPECIFICITY PROTEIN"/>
    <property type="match status" value="1"/>
</dbReference>
<keyword evidence="7" id="KW-1185">Reference proteome</keyword>
<sequence length="403" mass="46049">MSMRNEVPTGWEDRNLGEIVKFSGGAQPPRSTFIYEPEDGYVRLIQTRDYKTSKYKTYIPSKLARKKCNKDDIMIGRYGPPIFQIFRGLEGAYNVALLKAIPNEKELNKEYLYYFITQYNVWAFVENLSQRSGGQTGVDLDQLRKYPFPLPPLPEQQKIANILSTVDEKIAVIDQQITATEELKKGLMQRLLTKGIGHTEFKDSPLGEIPKSWEVKKISEVADFRNGKGHEKIIDENGAYIVVNSKFISSDGKVIKKSNQNLSPLNKGDITMVMSDVPNGKALSKCYLVDENGLYTLNQRICLIRAKDMMNNYFLYLSINRNRYFLAFDNGVGQTNLKKSEVLDCLVKLPSMKEQNEITEILNNVDTKLQTQKDKKQAYQQLKKGLMQQLLTGKIRVNNLNEA</sequence>
<reference evidence="7" key="1">
    <citation type="journal article" date="2019" name="Int. J. Syst. Evol. Microbiol.">
        <title>The Global Catalogue of Microorganisms (GCM) 10K type strain sequencing project: providing services to taxonomists for standard genome sequencing and annotation.</title>
        <authorList>
            <consortium name="The Broad Institute Genomics Platform"/>
            <consortium name="The Broad Institute Genome Sequencing Center for Infectious Disease"/>
            <person name="Wu L."/>
            <person name="Ma J."/>
        </authorList>
    </citation>
    <scope>NUCLEOTIDE SEQUENCE [LARGE SCALE GENOMIC DNA]</scope>
    <source>
        <strain evidence="7">KCTC 12708</strain>
    </source>
</reference>
<evidence type="ECO:0000256" key="2">
    <source>
        <dbReference type="ARBA" id="ARBA00022747"/>
    </source>
</evidence>
<dbReference type="Proteomes" id="UP000615593">
    <property type="component" value="Unassembled WGS sequence"/>
</dbReference>
<name>A0ABQ3BV55_9FLAO</name>
<evidence type="ECO:0000313" key="6">
    <source>
        <dbReference type="EMBL" id="GGZ55772.1"/>
    </source>
</evidence>
<dbReference type="InterPro" id="IPR044946">
    <property type="entry name" value="Restrct_endonuc_typeI_TRD_sf"/>
</dbReference>
<dbReference type="CDD" id="cd17263">
    <property type="entry name" value="RMtype1_S_AbaB8300I-TRD1-CR1_like"/>
    <property type="match status" value="1"/>
</dbReference>
<dbReference type="GeneID" id="94369331"/>
<protein>
    <submittedName>
        <fullName evidence="6">Restriction endonuclease subunit S</fullName>
    </submittedName>
</protein>
<dbReference type="SUPFAM" id="SSF116734">
    <property type="entry name" value="DNA methylase specificity domain"/>
    <property type="match status" value="2"/>
</dbReference>
<evidence type="ECO:0000313" key="7">
    <source>
        <dbReference type="Proteomes" id="UP000615593"/>
    </source>
</evidence>
<dbReference type="InterPro" id="IPR052021">
    <property type="entry name" value="Type-I_RS_S_subunit"/>
</dbReference>
<dbReference type="RefSeq" id="WP_051191322.1">
    <property type="nucleotide sequence ID" value="NZ_BMWY01000004.1"/>
</dbReference>
<keyword evidence="6" id="KW-0378">Hydrolase</keyword>
<dbReference type="Gene3D" id="1.10.287.1120">
    <property type="entry name" value="Bipartite methylase S protein"/>
    <property type="match status" value="1"/>
</dbReference>
<proteinExistence type="inferred from homology"/>
<keyword evidence="2" id="KW-0680">Restriction system</keyword>
<evidence type="ECO:0000259" key="5">
    <source>
        <dbReference type="Pfam" id="PF01420"/>
    </source>
</evidence>
<comment type="similarity">
    <text evidence="1">Belongs to the type-I restriction system S methylase family.</text>
</comment>
<comment type="caution">
    <text evidence="6">The sequence shown here is derived from an EMBL/GenBank/DDBJ whole genome shotgun (WGS) entry which is preliminary data.</text>
</comment>
<keyword evidence="6" id="KW-0255">Endonuclease</keyword>
<feature type="domain" description="Type I restriction modification DNA specificity" evidence="5">
    <location>
        <begin position="210"/>
        <end position="377"/>
    </location>
</feature>
<keyword evidence="3" id="KW-0238">DNA-binding</keyword>
<dbReference type="EMBL" id="BMWY01000004">
    <property type="protein sequence ID" value="GGZ55772.1"/>
    <property type="molecule type" value="Genomic_DNA"/>
</dbReference>
<dbReference type="GO" id="GO:0004519">
    <property type="term" value="F:endonuclease activity"/>
    <property type="evidence" value="ECO:0007669"/>
    <property type="project" value="UniProtKB-KW"/>
</dbReference>
<accession>A0ABQ3BV55</accession>
<evidence type="ECO:0000256" key="1">
    <source>
        <dbReference type="ARBA" id="ARBA00010923"/>
    </source>
</evidence>
<evidence type="ECO:0000256" key="3">
    <source>
        <dbReference type="ARBA" id="ARBA00023125"/>
    </source>
</evidence>
<dbReference type="Pfam" id="PF01420">
    <property type="entry name" value="Methylase_S"/>
    <property type="match status" value="2"/>
</dbReference>
<dbReference type="PANTHER" id="PTHR30408:SF12">
    <property type="entry name" value="TYPE I RESTRICTION ENZYME MJAVIII SPECIFICITY SUBUNIT"/>
    <property type="match status" value="1"/>
</dbReference>
<feature type="domain" description="Type I restriction modification DNA specificity" evidence="5">
    <location>
        <begin position="8"/>
        <end position="177"/>
    </location>
</feature>
<keyword evidence="6" id="KW-0540">Nuclease</keyword>
<organism evidence="6 7">
    <name type="scientific">Mesonia mobilis</name>
    <dbReference type="NCBI Taxonomy" id="369791"/>
    <lineage>
        <taxon>Bacteria</taxon>
        <taxon>Pseudomonadati</taxon>
        <taxon>Bacteroidota</taxon>
        <taxon>Flavobacteriia</taxon>
        <taxon>Flavobacteriales</taxon>
        <taxon>Flavobacteriaceae</taxon>
        <taxon>Mesonia</taxon>
    </lineage>
</organism>
<evidence type="ECO:0000256" key="4">
    <source>
        <dbReference type="SAM" id="Coils"/>
    </source>
</evidence>
<feature type="coiled-coil region" evidence="4">
    <location>
        <begin position="362"/>
        <end position="389"/>
    </location>
</feature>
<dbReference type="InterPro" id="IPR000055">
    <property type="entry name" value="Restrct_endonuc_typeI_TRD"/>
</dbReference>
<dbReference type="Gene3D" id="3.90.220.20">
    <property type="entry name" value="DNA methylase specificity domains"/>
    <property type="match status" value="2"/>
</dbReference>
<keyword evidence="4" id="KW-0175">Coiled coil</keyword>